<dbReference type="RefSeq" id="WP_051266039.1">
    <property type="nucleotide sequence ID" value="NZ_CP028426.1"/>
</dbReference>
<feature type="domain" description="HTH araC/xylS-type" evidence="1">
    <location>
        <begin position="156"/>
        <end position="228"/>
    </location>
</feature>
<organism evidence="2 3">
    <name type="scientific">Gulosibacter molinativorax</name>
    <dbReference type="NCBI Taxonomy" id="256821"/>
    <lineage>
        <taxon>Bacteria</taxon>
        <taxon>Bacillati</taxon>
        <taxon>Actinomycetota</taxon>
        <taxon>Actinomycetes</taxon>
        <taxon>Micrococcales</taxon>
        <taxon>Microbacteriaceae</taxon>
        <taxon>Gulosibacter</taxon>
    </lineage>
</organism>
<accession>A0ABT7C457</accession>
<dbReference type="PROSITE" id="PS01124">
    <property type="entry name" value="HTH_ARAC_FAMILY_2"/>
    <property type="match status" value="1"/>
</dbReference>
<evidence type="ECO:0000313" key="3">
    <source>
        <dbReference type="Proteomes" id="UP001170379"/>
    </source>
</evidence>
<dbReference type="InterPro" id="IPR018060">
    <property type="entry name" value="HTH_AraC"/>
</dbReference>
<dbReference type="Pfam" id="PF20240">
    <property type="entry name" value="DUF6597"/>
    <property type="match status" value="1"/>
</dbReference>
<proteinExistence type="predicted"/>
<evidence type="ECO:0000313" key="2">
    <source>
        <dbReference type="EMBL" id="MDJ1369995.1"/>
    </source>
</evidence>
<dbReference type="Gene3D" id="1.10.10.60">
    <property type="entry name" value="Homeodomain-like"/>
    <property type="match status" value="1"/>
</dbReference>
<dbReference type="Proteomes" id="UP001170379">
    <property type="component" value="Unassembled WGS sequence"/>
</dbReference>
<dbReference type="EMBL" id="PXVD01000002">
    <property type="protein sequence ID" value="MDJ1369995.1"/>
    <property type="molecule type" value="Genomic_DNA"/>
</dbReference>
<reference evidence="2" key="1">
    <citation type="submission" date="2018-03" db="EMBL/GenBank/DDBJ databases">
        <authorList>
            <person name="Nunes O.C."/>
            <person name="Lopes A.R."/>
            <person name="Froufe H."/>
            <person name="Munoz-Merida A."/>
            <person name="Barroso C."/>
            <person name="Egas C."/>
        </authorList>
    </citation>
    <scope>NUCLEOTIDE SEQUENCE</scope>
    <source>
        <strain evidence="2">ON4</strain>
    </source>
</reference>
<dbReference type="InterPro" id="IPR046532">
    <property type="entry name" value="DUF6597"/>
</dbReference>
<keyword evidence="3" id="KW-1185">Reference proteome</keyword>
<reference evidence="2" key="2">
    <citation type="journal article" date="2022" name="Sci. Rep.">
        <title>In silico prediction of the enzymes involved in the degradation of the herbicide molinate by Gulosibacter molinativorax ON4T.</title>
        <authorList>
            <person name="Lopes A.R."/>
            <person name="Bunin E."/>
            <person name="Viana A.T."/>
            <person name="Froufe H."/>
            <person name="Munoz-Merida A."/>
            <person name="Pinho D."/>
            <person name="Figueiredo J."/>
            <person name="Barroso C."/>
            <person name="Vaz-Moreira I."/>
            <person name="Bellanger X."/>
            <person name="Egas C."/>
            <person name="Nunes O.C."/>
        </authorList>
    </citation>
    <scope>NUCLEOTIDE SEQUENCE</scope>
    <source>
        <strain evidence="2">ON4</strain>
    </source>
</reference>
<protein>
    <submittedName>
        <fullName evidence="2">AraC family transcriptional regulator</fullName>
    </submittedName>
</protein>
<gene>
    <name evidence="2" type="ORF">C7K25_01185</name>
</gene>
<comment type="caution">
    <text evidence="2">The sequence shown here is derived from an EMBL/GenBank/DDBJ whole genome shotgun (WGS) entry which is preliminary data.</text>
</comment>
<dbReference type="Pfam" id="PF12833">
    <property type="entry name" value="HTH_18"/>
    <property type="match status" value="1"/>
</dbReference>
<evidence type="ECO:0000259" key="1">
    <source>
        <dbReference type="PROSITE" id="PS01124"/>
    </source>
</evidence>
<name>A0ABT7C457_9MICO</name>
<sequence length="245" mass="26433">MAAHTDLAGRGPLFPSELPVNFTRLLAGSTAKDLVAWWWTTTWAISPGQHSAQEILAFPASNLAFQDDEVRFWGPSTRRSTQVLVGQGWVLGALLRPAAVPAFTKQPASCRDDSFPVATPDLHGIVRASASNLAGVVDEVETWLADHVGPITDEAYQANQLAELAITDSTIGTVSDLAGAIGVSTRTVNRLATKYVGLSPYNMIRRRRLQEAVEWTRENPADSLAEIAVPLIKHTSVTKHAPCSV</sequence>